<name>X0S8V1_9ZZZZ</name>
<evidence type="ECO:0000313" key="1">
    <source>
        <dbReference type="EMBL" id="GAF72362.1"/>
    </source>
</evidence>
<dbReference type="EMBL" id="BARS01009275">
    <property type="protein sequence ID" value="GAF72362.1"/>
    <property type="molecule type" value="Genomic_DNA"/>
</dbReference>
<comment type="caution">
    <text evidence="1">The sequence shown here is derived from an EMBL/GenBank/DDBJ whole genome shotgun (WGS) entry which is preliminary data.</text>
</comment>
<proteinExistence type="predicted"/>
<reference evidence="1" key="1">
    <citation type="journal article" date="2014" name="Front. Microbiol.">
        <title>High frequency of phylogenetically diverse reductive dehalogenase-homologous genes in deep subseafloor sedimentary metagenomes.</title>
        <authorList>
            <person name="Kawai M."/>
            <person name="Futagami T."/>
            <person name="Toyoda A."/>
            <person name="Takaki Y."/>
            <person name="Nishi S."/>
            <person name="Hori S."/>
            <person name="Arai W."/>
            <person name="Tsubouchi T."/>
            <person name="Morono Y."/>
            <person name="Uchiyama I."/>
            <person name="Ito T."/>
            <person name="Fujiyama A."/>
            <person name="Inagaki F."/>
            <person name="Takami H."/>
        </authorList>
    </citation>
    <scope>NUCLEOTIDE SEQUENCE</scope>
    <source>
        <strain evidence="1">Expedition CK06-06</strain>
    </source>
</reference>
<dbReference type="AlphaFoldDB" id="X0S8V1"/>
<organism evidence="1">
    <name type="scientific">marine sediment metagenome</name>
    <dbReference type="NCBI Taxonomy" id="412755"/>
    <lineage>
        <taxon>unclassified sequences</taxon>
        <taxon>metagenomes</taxon>
        <taxon>ecological metagenomes</taxon>
    </lineage>
</organism>
<accession>X0S8V1</accession>
<feature type="non-terminal residue" evidence="1">
    <location>
        <position position="1"/>
    </location>
</feature>
<protein>
    <submittedName>
        <fullName evidence="1">Uncharacterized protein</fullName>
    </submittedName>
</protein>
<gene>
    <name evidence="1" type="ORF">S01H1_17480</name>
</gene>
<sequence length="345" mass="39112">ITFEPPGNYPWFSHCEVWRSWDNSTWEYLYNVNTAFTIDPVEEKVTYYLRLRPVSIYGVKRPLDQSTTLIEAVQGKTSQPLSMLSLTAVPTELGINLYASKVDDPDIELYEFRLNNWTGGVFLGAGRSPDLSLKGVKPGFFVFFCNTLGNNGVYGDDPVSASATVPEPKGWAIPPGIEIPDNYSSGTFVNTERVWYNSEWFLKCSHAGGVLVGEYWSPIYDLEDYDPTILNPETFLAYIQAEIKVIGAGTTWQNILYEGTTKLTWQQIGADTRKWYEIFSLSEAPRVSMKMIWGSGPTSMDYEADRMEILSTILRAKFVQFYVRIEDPSAAVNALIENYVIKMYQ</sequence>